<dbReference type="NCBIfam" id="TIGR00114">
    <property type="entry name" value="lumazine-synth"/>
    <property type="match status" value="1"/>
</dbReference>
<evidence type="ECO:0000256" key="6">
    <source>
        <dbReference type="ARBA" id="ARBA00048785"/>
    </source>
</evidence>
<dbReference type="RefSeq" id="WP_062901272.1">
    <property type="nucleotide sequence ID" value="NZ_CP013342.1"/>
</dbReference>
<reference evidence="8" key="1">
    <citation type="submission" date="2015-11" db="EMBL/GenBank/DDBJ databases">
        <authorList>
            <person name="Zhang Y."/>
            <person name="Guo Z."/>
        </authorList>
    </citation>
    <scope>NUCLEOTIDE SEQUENCE</scope>
    <source>
        <strain evidence="8">203-1</strain>
    </source>
</reference>
<feature type="binding site" evidence="7">
    <location>
        <begin position="42"/>
        <end position="44"/>
    </location>
    <ligand>
        <name>5-amino-6-(D-ribitylamino)uracil</name>
        <dbReference type="ChEBI" id="CHEBI:15934"/>
    </ligand>
</feature>
<dbReference type="HAMAP" id="MF_00178">
    <property type="entry name" value="Lumazine_synth"/>
    <property type="match status" value="1"/>
</dbReference>
<evidence type="ECO:0000256" key="2">
    <source>
        <dbReference type="ARBA" id="ARBA00007424"/>
    </source>
</evidence>
<evidence type="ECO:0000256" key="3">
    <source>
        <dbReference type="ARBA" id="ARBA00012664"/>
    </source>
</evidence>
<dbReference type="PANTHER" id="PTHR21058:SF0">
    <property type="entry name" value="6,7-DIMETHYL-8-RIBITYLLUMAZINE SYNTHASE"/>
    <property type="match status" value="1"/>
</dbReference>
<evidence type="ECO:0000256" key="4">
    <source>
        <dbReference type="ARBA" id="ARBA00022619"/>
    </source>
</evidence>
<dbReference type="InterPro" id="IPR036467">
    <property type="entry name" value="LS/RS_sf"/>
</dbReference>
<dbReference type="InterPro" id="IPR034964">
    <property type="entry name" value="LS"/>
</dbReference>
<feature type="binding site" evidence="7">
    <location>
        <position position="98"/>
    </location>
    <ligand>
        <name>5-amino-6-(D-ribitylamino)uracil</name>
        <dbReference type="ChEBI" id="CHEBI:15934"/>
    </ligand>
</feature>
<keyword evidence="4 7" id="KW-0686">Riboflavin biosynthesis</keyword>
<dbReference type="GO" id="GO:0009231">
    <property type="term" value="P:riboflavin biosynthetic process"/>
    <property type="evidence" value="ECO:0007669"/>
    <property type="project" value="UniProtKB-UniRule"/>
</dbReference>
<dbReference type="Pfam" id="PF00885">
    <property type="entry name" value="DMRL_synthase"/>
    <property type="match status" value="1"/>
</dbReference>
<feature type="binding site" evidence="7">
    <location>
        <begin position="71"/>
        <end position="72"/>
    </location>
    <ligand>
        <name>(2S)-2-hydroxy-3-oxobutyl phosphate</name>
        <dbReference type="ChEBI" id="CHEBI:58830"/>
    </ligand>
</feature>
<dbReference type="Proteomes" id="UP000076234">
    <property type="component" value="Chromosome"/>
</dbReference>
<comment type="function">
    <text evidence="7">Catalyzes the formation of 6,7-dimethyl-8-ribityllumazine by condensation of 5-amino-6-(D-ribitylamino)uracil with 3,4-dihydroxy-2-butanone 4-phosphate. This is the penultimate step in the biosynthesis of riboflavin.</text>
</comment>
<proteinExistence type="inferred from homology"/>
<name>A0A142VX54_9SPHN</name>
<dbReference type="CDD" id="cd09209">
    <property type="entry name" value="Lumazine_synthase-I"/>
    <property type="match status" value="1"/>
</dbReference>
<dbReference type="KEGG" id="ster:AOA14_07120"/>
<dbReference type="InterPro" id="IPR002180">
    <property type="entry name" value="LS/RS"/>
</dbReference>
<dbReference type="UniPathway" id="UPA00275">
    <property type="reaction ID" value="UER00404"/>
</dbReference>
<dbReference type="PANTHER" id="PTHR21058">
    <property type="entry name" value="6,7-DIMETHYL-8-RIBITYLLUMAZINE SYNTHASE DMRL SYNTHASE LUMAZINE SYNTHASE"/>
    <property type="match status" value="1"/>
</dbReference>
<keyword evidence="5 7" id="KW-0808">Transferase</keyword>
<organism evidence="8">
    <name type="scientific">Sphingopyxis terrae subsp. terrae NBRC 15098</name>
    <dbReference type="NCBI Taxonomy" id="1219058"/>
    <lineage>
        <taxon>Bacteria</taxon>
        <taxon>Pseudomonadati</taxon>
        <taxon>Pseudomonadota</taxon>
        <taxon>Alphaproteobacteria</taxon>
        <taxon>Sphingomonadales</taxon>
        <taxon>Sphingomonadaceae</taxon>
        <taxon>Sphingopyxis</taxon>
    </lineage>
</organism>
<dbReference type="AlphaFoldDB" id="A0A142VX54"/>
<dbReference type="GO" id="GO:0005829">
    <property type="term" value="C:cytosol"/>
    <property type="evidence" value="ECO:0007669"/>
    <property type="project" value="TreeGrafter"/>
</dbReference>
<dbReference type="SUPFAM" id="SSF52121">
    <property type="entry name" value="Lumazine synthase"/>
    <property type="match status" value="1"/>
</dbReference>
<dbReference type="STRING" id="1219058.AOA14_07120"/>
<dbReference type="GO" id="GO:0009349">
    <property type="term" value="C:riboflavin synthase complex"/>
    <property type="evidence" value="ECO:0007669"/>
    <property type="project" value="UniProtKB-UniRule"/>
</dbReference>
<feature type="binding site" evidence="7">
    <location>
        <begin position="66"/>
        <end position="68"/>
    </location>
    <ligand>
        <name>5-amino-6-(D-ribitylamino)uracil</name>
        <dbReference type="ChEBI" id="CHEBI:15934"/>
    </ligand>
</feature>
<accession>A0A142VX54</accession>
<evidence type="ECO:0000256" key="5">
    <source>
        <dbReference type="ARBA" id="ARBA00022679"/>
    </source>
</evidence>
<comment type="pathway">
    <text evidence="1 7">Cofactor biosynthesis; riboflavin biosynthesis; riboflavin from 2-hydroxy-3-oxobutyl phosphate and 5-amino-6-(D-ribitylamino)uracil: step 1/2.</text>
</comment>
<dbReference type="GO" id="GO:0000906">
    <property type="term" value="F:6,7-dimethyl-8-ribityllumazine synthase activity"/>
    <property type="evidence" value="ECO:0007669"/>
    <property type="project" value="UniProtKB-UniRule"/>
</dbReference>
<reference evidence="8" key="2">
    <citation type="journal article" date="2016" name="Genome Announc.">
        <title>Complete Genome Sequence of Sphingopyxis terrae Strain 203-1 (NBRC 111660), a Polyethylene Glycol Degrader.</title>
        <authorList>
            <person name="Ohtsubo Y."/>
            <person name="Nonoyama S."/>
            <person name="Nagata Y."/>
            <person name="Numata M."/>
            <person name="Tsuchikane K."/>
            <person name="Hosoyama A."/>
            <person name="Yamazoe A."/>
            <person name="Tsuda M."/>
            <person name="Fujita N."/>
            <person name="Kawai F."/>
        </authorList>
    </citation>
    <scope>NUCLEOTIDE SEQUENCE [LARGE SCALE GENOMIC DNA]</scope>
    <source>
        <strain evidence="8">203-1</strain>
    </source>
</reference>
<comment type="catalytic activity">
    <reaction evidence="6 7">
        <text>(2S)-2-hydroxy-3-oxobutyl phosphate + 5-amino-6-(D-ribitylamino)uracil = 6,7-dimethyl-8-(1-D-ribityl)lumazine + phosphate + 2 H2O + H(+)</text>
        <dbReference type="Rhea" id="RHEA:26152"/>
        <dbReference type="ChEBI" id="CHEBI:15377"/>
        <dbReference type="ChEBI" id="CHEBI:15378"/>
        <dbReference type="ChEBI" id="CHEBI:15934"/>
        <dbReference type="ChEBI" id="CHEBI:43474"/>
        <dbReference type="ChEBI" id="CHEBI:58201"/>
        <dbReference type="ChEBI" id="CHEBI:58830"/>
        <dbReference type="EC" id="2.5.1.78"/>
    </reaction>
</comment>
<feature type="binding site" evidence="7">
    <location>
        <position position="112"/>
    </location>
    <ligand>
        <name>(2S)-2-hydroxy-3-oxobutyl phosphate</name>
        <dbReference type="ChEBI" id="CHEBI:58830"/>
    </ligand>
</feature>
<dbReference type="EC" id="2.5.1.78" evidence="3 7"/>
<protein>
    <recommendedName>
        <fullName evidence="3 7">6,7-dimethyl-8-ribityllumazine synthase</fullName>
        <shortName evidence="7">DMRL synthase</shortName>
        <shortName evidence="7">LS</shortName>
        <shortName evidence="7">Lumazine synthase</shortName>
        <ecNumber evidence="3 7">2.5.1.78</ecNumber>
    </recommendedName>
</protein>
<comment type="similarity">
    <text evidence="2 7">Belongs to the DMRL synthase family.</text>
</comment>
<evidence type="ECO:0000256" key="1">
    <source>
        <dbReference type="ARBA" id="ARBA00004917"/>
    </source>
</evidence>
<gene>
    <name evidence="7" type="primary">ribH</name>
    <name evidence="8" type="ORF">AOA14_07120</name>
</gene>
<evidence type="ECO:0000313" key="8">
    <source>
        <dbReference type="EMBL" id="AMU94376.1"/>
    </source>
</evidence>
<dbReference type="EMBL" id="CP013342">
    <property type="protein sequence ID" value="AMU94376.1"/>
    <property type="molecule type" value="Genomic_DNA"/>
</dbReference>
<evidence type="ECO:0000256" key="7">
    <source>
        <dbReference type="HAMAP-Rule" id="MF_00178"/>
    </source>
</evidence>
<feature type="active site" description="Proton donor" evidence="7">
    <location>
        <position position="74"/>
    </location>
</feature>
<dbReference type="Gene3D" id="3.40.50.960">
    <property type="entry name" value="Lumazine/riboflavin synthase"/>
    <property type="match status" value="1"/>
</dbReference>
<feature type="binding site" evidence="7">
    <location>
        <position position="11"/>
    </location>
    <ligand>
        <name>5-amino-6-(D-ribitylamino)uracil</name>
        <dbReference type="ChEBI" id="CHEBI:15934"/>
    </ligand>
</feature>
<sequence length="141" mass="14884">MAHILIVEARFYAHLNDMLIDGVRSALEAEGHSHEVVTVPGALEVPAAIALADQSGRFDGYVALGVVIRGETYHFEVVSNESARGIMALTLDGLAIGNGILTVEDEEQALARADKTRKDKGGEAAKAALAMLALKDQFGVA</sequence>